<accession>A0A059CVY8</accession>
<reference evidence="1" key="1">
    <citation type="submission" date="2013-07" db="EMBL/GenBank/DDBJ databases">
        <title>The genome of Eucalyptus grandis.</title>
        <authorList>
            <person name="Schmutz J."/>
            <person name="Hayes R."/>
            <person name="Myburg A."/>
            <person name="Tuskan G."/>
            <person name="Grattapaglia D."/>
            <person name="Rokhsar D.S."/>
        </authorList>
    </citation>
    <scope>NUCLEOTIDE SEQUENCE</scope>
    <source>
        <tissue evidence="1">Leaf extractions</tissue>
    </source>
</reference>
<dbReference type="InParanoid" id="A0A059CVY8"/>
<proteinExistence type="predicted"/>
<dbReference type="Gramene" id="KCW82336">
    <property type="protein sequence ID" value="KCW82336"/>
    <property type="gene ID" value="EUGRSUZ_C03736"/>
</dbReference>
<sequence length="69" mass="7886">MLLIVPSTWKFLVSLPQLFKFPILCRLSNTPTSSRNLVKYAESCMYSPIYVSIVEKLTDPSVESQESRC</sequence>
<gene>
    <name evidence="1" type="ORF">EUGRSUZ_C03736</name>
</gene>
<protein>
    <submittedName>
        <fullName evidence="1">Uncharacterized protein</fullName>
    </submittedName>
</protein>
<name>A0A059CVY8_EUCGR</name>
<dbReference type="AlphaFoldDB" id="A0A059CVY8"/>
<organism evidence="1">
    <name type="scientific">Eucalyptus grandis</name>
    <name type="common">Flooded gum</name>
    <dbReference type="NCBI Taxonomy" id="71139"/>
    <lineage>
        <taxon>Eukaryota</taxon>
        <taxon>Viridiplantae</taxon>
        <taxon>Streptophyta</taxon>
        <taxon>Embryophyta</taxon>
        <taxon>Tracheophyta</taxon>
        <taxon>Spermatophyta</taxon>
        <taxon>Magnoliopsida</taxon>
        <taxon>eudicotyledons</taxon>
        <taxon>Gunneridae</taxon>
        <taxon>Pentapetalae</taxon>
        <taxon>rosids</taxon>
        <taxon>malvids</taxon>
        <taxon>Myrtales</taxon>
        <taxon>Myrtaceae</taxon>
        <taxon>Myrtoideae</taxon>
        <taxon>Eucalypteae</taxon>
        <taxon>Eucalyptus</taxon>
    </lineage>
</organism>
<dbReference type="EMBL" id="KK198755">
    <property type="protein sequence ID" value="KCW82336.1"/>
    <property type="molecule type" value="Genomic_DNA"/>
</dbReference>
<evidence type="ECO:0000313" key="1">
    <source>
        <dbReference type="EMBL" id="KCW82336.1"/>
    </source>
</evidence>